<keyword evidence="2" id="KW-0812">Transmembrane</keyword>
<reference evidence="5" key="1">
    <citation type="journal article" date="2022" name="bioRxiv">
        <title>Deciphering the potential niche of two novel black yeast fungi from a biological soil crust based on their genomes, phenotypes, and melanin regulation.</title>
        <authorList>
            <consortium name="DOE Joint Genome Institute"/>
            <person name="Carr E.C."/>
            <person name="Barton Q."/>
            <person name="Grambo S."/>
            <person name="Sullivan M."/>
            <person name="Renfro C.M."/>
            <person name="Kuo A."/>
            <person name="Pangilinan J."/>
            <person name="Lipzen A."/>
            <person name="Keymanesh K."/>
            <person name="Savage E."/>
            <person name="Barry K."/>
            <person name="Grigoriev I.V."/>
            <person name="Riekhof W.R."/>
            <person name="Harris S.S."/>
        </authorList>
    </citation>
    <scope>NUCLEOTIDE SEQUENCE</scope>
    <source>
        <strain evidence="5">JF 03-4F</strain>
    </source>
</reference>
<sequence length="909" mass="103975">MASLSEAGASRQSLPRPQYLHFSQPNSSGVSVSSRQSRRLDKANFDEALRHRTMAKFLYGKGVANDWFDINLPKRPLGVLLRQSNGTYSVEPDLPETSVRTVAKLGVQAAFAIATDCTEAIFDVIGDEDHGIMLGDGLELQVVDCMANLMRIGLAQARRFPYAALIRSERILLVWHDEVDKVLQQAVATEEELMKLIWGAASFTAAHHTSRALTASSLSVWDKSKRERFTTEVTEMSDLEEQELEKESLDRPVNLYGAIIMACSIFFLVFLIFGYTTSHLVLEMLTDGDRMRFVWIAFEPLTLIVAMFFSLSLMTYAFQLFGPITALFTNTRFFSSNKPNLKQAYDQGFTPPRVTIQMAVYKESLELVVIPTVRSLMAAVSDYELKGGKANIFITDDGLGYLLHSDPAAAQARIEWYEANNIGWVARPMNGENGYFRTGRFKKASNANFCMNFANRVERTLIRLVHAHSQVRDGSRVFIDPAEEDVLYHQALTEELAKDSRVKAAGNIRIGEVILMCDSDTRVPRDSLINGAAEMFLSPEVAIVQHHTSVYQVSGDFFENGAAYFAKMCYAQIRFQVSNGECAPFVGHNAFVRWKALQDVAIDTGDPLNHLMYWSEYHISEDFNMSIRLQSANWVTRYASYHQDEFKEQVSLTIYDEISRWERYSYGDSELLFNPIWTWLWKSPFTRLFRKFLFCDMHWSSKLSIISYMTSYYAIGSGFFYTIANYVLVGLYWNELDKFYTSSWSIFLSVVLVFWILSNIALAIMRFRIGERSFFGSLWENFRWQPMYCFYFYGLSFHVNKALIAHIVGYEMTWEMTKKEVENSNFFKEIPKILRTYVIMFLFMIGLAGGVIYMAWFAPLAWRITQPVAILPMALMIVCHCSLPFVLNPHIVSAVDQYAVDDKSNIEKV</sequence>
<evidence type="ECO:0000313" key="6">
    <source>
        <dbReference type="Proteomes" id="UP001203852"/>
    </source>
</evidence>
<evidence type="ECO:0000313" key="5">
    <source>
        <dbReference type="EMBL" id="KAI1608136.1"/>
    </source>
</evidence>
<keyword evidence="6" id="KW-1185">Reference proteome</keyword>
<dbReference type="Pfam" id="PF13632">
    <property type="entry name" value="Glyco_trans_2_3"/>
    <property type="match status" value="1"/>
</dbReference>
<feature type="transmembrane region" description="Helical" evidence="2">
    <location>
        <begin position="868"/>
        <end position="887"/>
    </location>
</feature>
<gene>
    <name evidence="5" type="ORF">EDD36DRAFT_483090</name>
</gene>
<dbReference type="InterPro" id="IPR001173">
    <property type="entry name" value="Glyco_trans_2-like"/>
</dbReference>
<dbReference type="Pfam" id="PF25550">
    <property type="entry name" value="DUF7928"/>
    <property type="match status" value="1"/>
</dbReference>
<dbReference type="InterPro" id="IPR057688">
    <property type="entry name" value="DUF7928"/>
</dbReference>
<evidence type="ECO:0000259" key="3">
    <source>
        <dbReference type="Pfam" id="PF13632"/>
    </source>
</evidence>
<feature type="domain" description="DUF7928" evidence="4">
    <location>
        <begin position="50"/>
        <end position="204"/>
    </location>
</feature>
<dbReference type="AlphaFoldDB" id="A0AAN6I8K8"/>
<keyword evidence="5" id="KW-0808">Transferase</keyword>
<feature type="transmembrane region" description="Helical" evidence="2">
    <location>
        <begin position="788"/>
        <end position="808"/>
    </location>
</feature>
<keyword evidence="2" id="KW-1133">Transmembrane helix</keyword>
<keyword evidence="2" id="KW-0472">Membrane</keyword>
<dbReference type="PANTHER" id="PTHR35408">
    <property type="entry name" value="CHROMOSOME 15, WHOLE GENOME SHOTGUN SEQUENCE"/>
    <property type="match status" value="1"/>
</dbReference>
<dbReference type="Proteomes" id="UP001203852">
    <property type="component" value="Unassembled WGS sequence"/>
</dbReference>
<comment type="caution">
    <text evidence="5">The sequence shown here is derived from an EMBL/GenBank/DDBJ whole genome shotgun (WGS) entry which is preliminary data.</text>
</comment>
<organism evidence="5 6">
    <name type="scientific">Exophiala viscosa</name>
    <dbReference type="NCBI Taxonomy" id="2486360"/>
    <lineage>
        <taxon>Eukaryota</taxon>
        <taxon>Fungi</taxon>
        <taxon>Dikarya</taxon>
        <taxon>Ascomycota</taxon>
        <taxon>Pezizomycotina</taxon>
        <taxon>Eurotiomycetes</taxon>
        <taxon>Chaetothyriomycetidae</taxon>
        <taxon>Chaetothyriales</taxon>
        <taxon>Herpotrichiellaceae</taxon>
        <taxon>Exophiala</taxon>
    </lineage>
</organism>
<feature type="transmembrane region" description="Helical" evidence="2">
    <location>
        <begin position="745"/>
        <end position="767"/>
    </location>
</feature>
<protein>
    <submittedName>
        <fullName evidence="5">Glycosyl transferase family group 2-domain-containing protein</fullName>
    </submittedName>
</protein>
<proteinExistence type="predicted"/>
<dbReference type="InterPro" id="IPR029044">
    <property type="entry name" value="Nucleotide-diphossugar_trans"/>
</dbReference>
<evidence type="ECO:0000256" key="1">
    <source>
        <dbReference type="SAM" id="MobiDB-lite"/>
    </source>
</evidence>
<dbReference type="SUPFAM" id="SSF53448">
    <property type="entry name" value="Nucleotide-diphospho-sugar transferases"/>
    <property type="match status" value="1"/>
</dbReference>
<dbReference type="Gene3D" id="3.90.550.10">
    <property type="entry name" value="Spore Coat Polysaccharide Biosynthesis Protein SpsA, Chain A"/>
    <property type="match status" value="1"/>
</dbReference>
<dbReference type="GO" id="GO:0016740">
    <property type="term" value="F:transferase activity"/>
    <property type="evidence" value="ECO:0007669"/>
    <property type="project" value="UniProtKB-KW"/>
</dbReference>
<feature type="region of interest" description="Disordered" evidence="1">
    <location>
        <begin position="1"/>
        <end position="36"/>
    </location>
</feature>
<feature type="transmembrane region" description="Helical" evidence="2">
    <location>
        <begin position="712"/>
        <end position="733"/>
    </location>
</feature>
<feature type="transmembrane region" description="Helical" evidence="2">
    <location>
        <begin position="837"/>
        <end position="856"/>
    </location>
</feature>
<dbReference type="PANTHER" id="PTHR35408:SF2">
    <property type="entry name" value="GLYCOSYLTRANSFERASE 2-LIKE DOMAIN-CONTAINING PROTEIN"/>
    <property type="match status" value="1"/>
</dbReference>
<feature type="transmembrane region" description="Helical" evidence="2">
    <location>
        <begin position="293"/>
        <end position="318"/>
    </location>
</feature>
<name>A0AAN6I8K8_9EURO</name>
<accession>A0AAN6I8K8</accession>
<evidence type="ECO:0000256" key="2">
    <source>
        <dbReference type="SAM" id="Phobius"/>
    </source>
</evidence>
<feature type="transmembrane region" description="Helical" evidence="2">
    <location>
        <begin position="253"/>
        <end position="273"/>
    </location>
</feature>
<evidence type="ECO:0000259" key="4">
    <source>
        <dbReference type="Pfam" id="PF25550"/>
    </source>
</evidence>
<feature type="domain" description="Glycosyltransferase 2-like" evidence="3">
    <location>
        <begin position="514"/>
        <end position="726"/>
    </location>
</feature>
<feature type="compositionally biased region" description="Low complexity" evidence="1">
    <location>
        <begin position="23"/>
        <end position="35"/>
    </location>
</feature>
<dbReference type="EMBL" id="MU404364">
    <property type="protein sequence ID" value="KAI1608136.1"/>
    <property type="molecule type" value="Genomic_DNA"/>
</dbReference>